<evidence type="ECO:0000259" key="4">
    <source>
        <dbReference type="PROSITE" id="PS50158"/>
    </source>
</evidence>
<dbReference type="SUPFAM" id="SSF57756">
    <property type="entry name" value="Retrovirus zinc finger-like domains"/>
    <property type="match status" value="1"/>
</dbReference>
<dbReference type="Pfam" id="PF00098">
    <property type="entry name" value="zf-CCHC"/>
    <property type="match status" value="1"/>
</dbReference>
<dbReference type="PROSITE" id="PS50158">
    <property type="entry name" value="ZF_CCHC"/>
    <property type="match status" value="1"/>
</dbReference>
<feature type="compositionally biased region" description="Basic residues" evidence="3">
    <location>
        <begin position="33"/>
        <end position="46"/>
    </location>
</feature>
<dbReference type="SMART" id="SM00343">
    <property type="entry name" value="ZnF_C2HC"/>
    <property type="match status" value="1"/>
</dbReference>
<feature type="compositionally biased region" description="Basic and acidic residues" evidence="3">
    <location>
        <begin position="1"/>
        <end position="28"/>
    </location>
</feature>
<feature type="compositionally biased region" description="Basic and acidic residues" evidence="3">
    <location>
        <begin position="62"/>
        <end position="74"/>
    </location>
</feature>
<dbReference type="AlphaFoldDB" id="I6M4T2"/>
<dbReference type="Gene3D" id="4.10.60.10">
    <property type="entry name" value="Zinc finger, CCHC-type"/>
    <property type="match status" value="1"/>
</dbReference>
<feature type="coiled-coil region" evidence="2">
    <location>
        <begin position="587"/>
        <end position="614"/>
    </location>
</feature>
<dbReference type="InterPro" id="IPR001878">
    <property type="entry name" value="Znf_CCHC"/>
</dbReference>
<dbReference type="Pfam" id="PF14223">
    <property type="entry name" value="Retrotran_gag_2"/>
    <property type="match status" value="1"/>
</dbReference>
<evidence type="ECO:0000256" key="1">
    <source>
        <dbReference type="PROSITE-ProRule" id="PRU00047"/>
    </source>
</evidence>
<keyword evidence="1" id="KW-0479">Metal-binding</keyword>
<feature type="region of interest" description="Disordered" evidence="3">
    <location>
        <begin position="1"/>
        <end position="74"/>
    </location>
</feature>
<dbReference type="GO" id="GO:0008270">
    <property type="term" value="F:zinc ion binding"/>
    <property type="evidence" value="ECO:0007669"/>
    <property type="project" value="UniProtKB-KW"/>
</dbReference>
<proteinExistence type="predicted"/>
<dbReference type="GO" id="GO:0003676">
    <property type="term" value="F:nucleic acid binding"/>
    <property type="evidence" value="ECO:0007669"/>
    <property type="project" value="InterPro"/>
</dbReference>
<dbReference type="PANTHER" id="PTHR34676:SF17">
    <property type="entry name" value="OS06G0684500 PROTEIN"/>
    <property type="match status" value="1"/>
</dbReference>
<organism evidence="5">
    <name type="scientific">Zea luxurians</name>
    <name type="common">Guatemalan teosinte</name>
    <name type="synonym">Euchlaena luxurians</name>
    <dbReference type="NCBI Taxonomy" id="15945"/>
    <lineage>
        <taxon>Eukaryota</taxon>
        <taxon>Viridiplantae</taxon>
        <taxon>Streptophyta</taxon>
        <taxon>Embryophyta</taxon>
        <taxon>Tracheophyta</taxon>
        <taxon>Spermatophyta</taxon>
        <taxon>Magnoliopsida</taxon>
        <taxon>Liliopsida</taxon>
        <taxon>Poales</taxon>
        <taxon>Poaceae</taxon>
        <taxon>PACMAD clade</taxon>
        <taxon>Panicoideae</taxon>
        <taxon>Andropogonodae</taxon>
        <taxon>Andropogoneae</taxon>
        <taxon>Tripsacinae</taxon>
        <taxon>Zea</taxon>
    </lineage>
</organism>
<accession>I6M4T2</accession>
<evidence type="ECO:0000256" key="2">
    <source>
        <dbReference type="SAM" id="Coils"/>
    </source>
</evidence>
<keyword evidence="1" id="KW-0862">Zinc</keyword>
<dbReference type="EMBL" id="HM596856">
    <property type="protein sequence ID" value="AEJ07908.1"/>
    <property type="molecule type" value="Genomic_DNA"/>
</dbReference>
<evidence type="ECO:0000256" key="3">
    <source>
        <dbReference type="SAM" id="MobiDB-lite"/>
    </source>
</evidence>
<keyword evidence="1" id="KW-0863">Zinc-finger</keyword>
<feature type="domain" description="CCHC-type" evidence="4">
    <location>
        <begin position="368"/>
        <end position="383"/>
    </location>
</feature>
<keyword evidence="2" id="KW-0175">Coiled coil</keyword>
<sequence>MDPKGKGIVINDKEKEFFVNEPKDDKPTDSGSSHKRKEGKKKKTRRIKEIVYYDSDESTSSQKDDDHNDYERRKPVNSNFSFDYSRIPQSANAHLLSIPLGKPPHFDGEDHGFWSHKMRSHLFSLHPSIWEIVESGMHFDSSDSPMFINEQIHKNAQATTVLLASLCRDEYHKVSGLDNAKQIWDTLKISHEGNDVTLLTKMELVEGELGRFAMIRGEEPTQTYNRLKTLINKIRSYGSTRWTDHDVVRLMLRSFTVLDPHLVNNIRENPRYTKMSPEEVLGKFVSGRMMIKEARYMDDALNGPINELQPLALKATRSKEALPSKVAQIEAAGLNDEEMALIIKRFKTALKGRKGQPSKTKAKGKRSCFKCGKIGHFIANCPDNESDQEHGSKREKKKNYKKAKDEAHLGKEWESDCSSSDSDNEGLAATAFNKSSLFPNERHTCLMAREKKVCTRDSTYASSSEDESSDEEIDYSSLFKGLDRNKIDKINELIDALNEKDRLLEKQEDLLYDEHDKFIEAQKSYALEVKRNEMLSYELSTCHETISTLQDVNNDLNAKLEVASKSNSCIEHVMICNRCKDFDIDACSEHIASIAKLNDEMASLNAQLKTSKSDFDKLKFARDAYTIGRHPSIKDGLGFKREAKDLTSHKAPIYAKEKGKAPMASSAKRNHAFMYHDKKQSRNAYRSYNAYNAFDSHAMFASSSSYVHDRNIGRRNVVHKMPRRNIVHVHRKVMNGPSTIYHALNASFAICRKDRKIVARKLGAKCKGDKTCIWVPKTIVTNLVGPNKSWVPKTQA</sequence>
<protein>
    <submittedName>
        <fullName evidence="5">Opie1 putative gag protein</fullName>
    </submittedName>
</protein>
<name>I6M4T2_ZEALU</name>
<dbReference type="InterPro" id="IPR036875">
    <property type="entry name" value="Znf_CCHC_sf"/>
</dbReference>
<dbReference type="PANTHER" id="PTHR34676">
    <property type="entry name" value="DUF4219 DOMAIN-CONTAINING PROTEIN-RELATED"/>
    <property type="match status" value="1"/>
</dbReference>
<reference evidence="5" key="1">
    <citation type="journal article" date="2012" name="Plant J.">
        <title>Dynamic evolution of bz orthologous regions in the Andropogoneae and other grasses.</title>
        <authorList>
            <person name="Wang Q."/>
            <person name="Dooner H.K."/>
        </authorList>
    </citation>
    <scope>NUCLEOTIDE SEQUENCE</scope>
</reference>
<feature type="region of interest" description="Disordered" evidence="3">
    <location>
        <begin position="382"/>
        <end position="405"/>
    </location>
</feature>
<evidence type="ECO:0000313" key="5">
    <source>
        <dbReference type="EMBL" id="AEJ07908.1"/>
    </source>
</evidence>